<sequence length="168" mass="18900">TLCSTCNHWYCSKCGHKTCGGLHIKRTKQSTQITLQKFTHPKNMEKKIENCQDCPDNDEDCIILESPPENVNFFKIKSETIENIEPRISGSRSVVSIGEDQQHTSSQSFQLGEQITASTSSNPLSRINKSQPIMVRPQFNTAEESSEQSSEESSEESSESSDDTYEEE</sequence>
<evidence type="ECO:0000313" key="2">
    <source>
        <dbReference type="EMBL" id="CAG8849999.1"/>
    </source>
</evidence>
<proteinExistence type="predicted"/>
<evidence type="ECO:0000313" key="3">
    <source>
        <dbReference type="Proteomes" id="UP000789901"/>
    </source>
</evidence>
<feature type="non-terminal residue" evidence="2">
    <location>
        <position position="1"/>
    </location>
</feature>
<dbReference type="Proteomes" id="UP000789901">
    <property type="component" value="Unassembled WGS sequence"/>
</dbReference>
<comment type="caution">
    <text evidence="2">The sequence shown here is derived from an EMBL/GenBank/DDBJ whole genome shotgun (WGS) entry which is preliminary data.</text>
</comment>
<reference evidence="2 3" key="1">
    <citation type="submission" date="2021-06" db="EMBL/GenBank/DDBJ databases">
        <authorList>
            <person name="Kallberg Y."/>
            <person name="Tangrot J."/>
            <person name="Rosling A."/>
        </authorList>
    </citation>
    <scope>NUCLEOTIDE SEQUENCE [LARGE SCALE GENOMIC DNA]</scope>
    <source>
        <strain evidence="2 3">120-4 pot B 10/14</strain>
    </source>
</reference>
<accession>A0ABN7X8Q2</accession>
<gene>
    <name evidence="2" type="ORF">GMARGA_LOCUS39991</name>
</gene>
<evidence type="ECO:0000256" key="1">
    <source>
        <dbReference type="SAM" id="MobiDB-lite"/>
    </source>
</evidence>
<dbReference type="EMBL" id="CAJVQB010098993">
    <property type="protein sequence ID" value="CAG8849999.1"/>
    <property type="molecule type" value="Genomic_DNA"/>
</dbReference>
<feature type="compositionally biased region" description="Polar residues" evidence="1">
    <location>
        <begin position="103"/>
        <end position="131"/>
    </location>
</feature>
<protein>
    <submittedName>
        <fullName evidence="2">43536_t:CDS:1</fullName>
    </submittedName>
</protein>
<keyword evidence="3" id="KW-1185">Reference proteome</keyword>
<organism evidence="2 3">
    <name type="scientific">Gigaspora margarita</name>
    <dbReference type="NCBI Taxonomy" id="4874"/>
    <lineage>
        <taxon>Eukaryota</taxon>
        <taxon>Fungi</taxon>
        <taxon>Fungi incertae sedis</taxon>
        <taxon>Mucoromycota</taxon>
        <taxon>Glomeromycotina</taxon>
        <taxon>Glomeromycetes</taxon>
        <taxon>Diversisporales</taxon>
        <taxon>Gigasporaceae</taxon>
        <taxon>Gigaspora</taxon>
    </lineage>
</organism>
<feature type="non-terminal residue" evidence="2">
    <location>
        <position position="168"/>
    </location>
</feature>
<feature type="region of interest" description="Disordered" evidence="1">
    <location>
        <begin position="95"/>
        <end position="168"/>
    </location>
</feature>
<name>A0ABN7X8Q2_GIGMA</name>
<feature type="compositionally biased region" description="Acidic residues" evidence="1">
    <location>
        <begin position="144"/>
        <end position="168"/>
    </location>
</feature>